<feature type="domain" description="Methyltransferase FkbM" evidence="1">
    <location>
        <begin position="382"/>
        <end position="535"/>
    </location>
</feature>
<proteinExistence type="predicted"/>
<dbReference type="Pfam" id="PF05050">
    <property type="entry name" value="Methyltransf_21"/>
    <property type="match status" value="1"/>
</dbReference>
<name>B3QXP9_CHLT3</name>
<dbReference type="InterPro" id="IPR029063">
    <property type="entry name" value="SAM-dependent_MTases_sf"/>
</dbReference>
<sequence>MNLAPIVLFVYNRPWHTEQTLIALTNNELCEESVLYIYADGAKVNANSEELQKIEEVRKIIRQDWRCRDVEIIQSDVNKGLANSIIQGVTDIVNRYGKVIVLEDDIVTSIGFLKYMNDALVLYENEEKVMHISGYMFPVKKKLPDTFFYNTASCWGWGTWKRAWKNFNDDAVYLYNKLIEHDLLYKFNIEGGYDFERQLIDNIEGNIKTWAIKWYASFFLNGGYALHPYPSLTNNIGHDNSGQHCGNDSFYYWSKLANNIKVYKIDIQESKKARKAIRSFYKKKTHQNTFNFIKKNLKKHIPVFIIDKFKKHLTRSGRDFLSKEKKLNEVRCIPRFLVGSTDILGKKLTYVDSASFCFIYKEVFETGIYNFNAESDTPYIIDAGANIGLGVIFFKSIYPNAKIIAFEPDEKVFEILNYNIEAFGLQDVHLVKKGLWDQETILKFYSEGADAGRIAIEEDKGDIIEIPVISLRPYLNQEVDLLKIDIEGAEYVVLKECEDLLKNVKNIFIEYHSFIGKEQNLAEIIFILKNSGFRYNINTPGLVSQNPFTQINTYNGMDMQLNIYAFRTY</sequence>
<dbReference type="eggNOG" id="COG2242">
    <property type="taxonomic scope" value="Bacteria"/>
</dbReference>
<dbReference type="RefSeq" id="WP_012501046.1">
    <property type="nucleotide sequence ID" value="NC_011026.1"/>
</dbReference>
<organism evidence="2 3">
    <name type="scientific">Chloroherpeton thalassium (strain ATCC 35110 / GB-78)</name>
    <dbReference type="NCBI Taxonomy" id="517418"/>
    <lineage>
        <taxon>Bacteria</taxon>
        <taxon>Pseudomonadati</taxon>
        <taxon>Chlorobiota</taxon>
        <taxon>Chlorobiia</taxon>
        <taxon>Chlorobiales</taxon>
        <taxon>Chloroherpetonaceae</taxon>
        <taxon>Chloroherpeton</taxon>
    </lineage>
</organism>
<dbReference type="InterPro" id="IPR052514">
    <property type="entry name" value="SAM-dependent_MTase"/>
</dbReference>
<dbReference type="EMBL" id="CP001100">
    <property type="protein sequence ID" value="ACF14964.1"/>
    <property type="molecule type" value="Genomic_DNA"/>
</dbReference>
<dbReference type="SUPFAM" id="SSF53335">
    <property type="entry name" value="S-adenosyl-L-methionine-dependent methyltransferases"/>
    <property type="match status" value="1"/>
</dbReference>
<dbReference type="GO" id="GO:0008168">
    <property type="term" value="F:methyltransferase activity"/>
    <property type="evidence" value="ECO:0007669"/>
    <property type="project" value="UniProtKB-KW"/>
</dbReference>
<evidence type="ECO:0000259" key="1">
    <source>
        <dbReference type="Pfam" id="PF05050"/>
    </source>
</evidence>
<dbReference type="AlphaFoldDB" id="B3QXP9"/>
<dbReference type="NCBIfam" id="TIGR01444">
    <property type="entry name" value="fkbM_fam"/>
    <property type="match status" value="1"/>
</dbReference>
<dbReference type="HOGENOM" id="CLU_478754_0_0_10"/>
<reference evidence="2 3" key="1">
    <citation type="submission" date="2008-06" db="EMBL/GenBank/DDBJ databases">
        <title>Complete sequence of Chloroherpeton thalassium ATCC 35110.</title>
        <authorList>
            <consortium name="US DOE Joint Genome Institute"/>
            <person name="Lucas S."/>
            <person name="Copeland A."/>
            <person name="Lapidus A."/>
            <person name="Glavina del Rio T."/>
            <person name="Dalin E."/>
            <person name="Tice H."/>
            <person name="Bruce D."/>
            <person name="Goodwin L."/>
            <person name="Pitluck S."/>
            <person name="Schmutz J."/>
            <person name="Larimer F."/>
            <person name="Land M."/>
            <person name="Hauser L."/>
            <person name="Kyrpides N."/>
            <person name="Mikhailova N."/>
            <person name="Liu Z."/>
            <person name="Li T."/>
            <person name="Zhao F."/>
            <person name="Overmann J."/>
            <person name="Bryant D.A."/>
            <person name="Richardson P."/>
        </authorList>
    </citation>
    <scope>NUCLEOTIDE SEQUENCE [LARGE SCALE GENOMIC DNA]</scope>
    <source>
        <strain evidence="3">ATCC 35110 / GB-78</strain>
    </source>
</reference>
<keyword evidence="3" id="KW-1185">Reference proteome</keyword>
<keyword evidence="2" id="KW-0489">Methyltransferase</keyword>
<dbReference type="InterPro" id="IPR029044">
    <property type="entry name" value="Nucleotide-diphossugar_trans"/>
</dbReference>
<protein>
    <submittedName>
        <fullName evidence="2">Methyltransferase FkbM family</fullName>
    </submittedName>
</protein>
<dbReference type="OrthoDB" id="9785375at2"/>
<evidence type="ECO:0000313" key="2">
    <source>
        <dbReference type="EMBL" id="ACF14964.1"/>
    </source>
</evidence>
<keyword evidence="2" id="KW-0808">Transferase</keyword>
<dbReference type="KEGG" id="cts:Ctha_2515"/>
<dbReference type="STRING" id="517418.Ctha_2515"/>
<dbReference type="PANTHER" id="PTHR34203:SF15">
    <property type="entry name" value="SLL1173 PROTEIN"/>
    <property type="match status" value="1"/>
</dbReference>
<accession>B3QXP9</accession>
<dbReference type="Gene3D" id="3.90.550.10">
    <property type="entry name" value="Spore Coat Polysaccharide Biosynthesis Protein SpsA, Chain A"/>
    <property type="match status" value="1"/>
</dbReference>
<evidence type="ECO:0000313" key="3">
    <source>
        <dbReference type="Proteomes" id="UP000001208"/>
    </source>
</evidence>
<dbReference type="SUPFAM" id="SSF53448">
    <property type="entry name" value="Nucleotide-diphospho-sugar transferases"/>
    <property type="match status" value="1"/>
</dbReference>
<gene>
    <name evidence="2" type="ordered locus">Ctha_2515</name>
</gene>
<dbReference type="Proteomes" id="UP000001208">
    <property type="component" value="Chromosome"/>
</dbReference>
<dbReference type="PANTHER" id="PTHR34203">
    <property type="entry name" value="METHYLTRANSFERASE, FKBM FAMILY PROTEIN"/>
    <property type="match status" value="1"/>
</dbReference>
<dbReference type="InterPro" id="IPR006342">
    <property type="entry name" value="FkbM_mtfrase"/>
</dbReference>
<dbReference type="GO" id="GO:0032259">
    <property type="term" value="P:methylation"/>
    <property type="evidence" value="ECO:0007669"/>
    <property type="project" value="UniProtKB-KW"/>
</dbReference>
<dbReference type="Gene3D" id="3.40.50.150">
    <property type="entry name" value="Vaccinia Virus protein VP39"/>
    <property type="match status" value="1"/>
</dbReference>